<keyword evidence="7 14" id="KW-0418">Kinase</keyword>
<dbReference type="Gene3D" id="3.30.565.10">
    <property type="entry name" value="Histidine kinase-like ATPase, C-terminal domain"/>
    <property type="match status" value="1"/>
</dbReference>
<keyword evidence="9" id="KW-0902">Two-component regulatory system</keyword>
<dbReference type="Pfam" id="PF02518">
    <property type="entry name" value="HATPase_c"/>
    <property type="match status" value="1"/>
</dbReference>
<dbReference type="AlphaFoldDB" id="A0AA45L4M9"/>
<dbReference type="Gene3D" id="1.10.287.130">
    <property type="match status" value="1"/>
</dbReference>
<dbReference type="PROSITE" id="PS50109">
    <property type="entry name" value="HIS_KIN"/>
    <property type="match status" value="1"/>
</dbReference>
<evidence type="ECO:0000256" key="11">
    <source>
        <dbReference type="SAM" id="Phobius"/>
    </source>
</evidence>
<dbReference type="PANTHER" id="PTHR45436">
    <property type="entry name" value="SENSOR HISTIDINE KINASE YKOH"/>
    <property type="match status" value="1"/>
</dbReference>
<feature type="domain" description="HAMP" evidence="13">
    <location>
        <begin position="187"/>
        <end position="240"/>
    </location>
</feature>
<keyword evidence="5" id="KW-0808">Transferase</keyword>
<dbReference type="InterPro" id="IPR036097">
    <property type="entry name" value="HisK_dim/P_sf"/>
</dbReference>
<dbReference type="GO" id="GO:0000155">
    <property type="term" value="F:phosphorelay sensor kinase activity"/>
    <property type="evidence" value="ECO:0007669"/>
    <property type="project" value="InterPro"/>
</dbReference>
<evidence type="ECO:0000256" key="9">
    <source>
        <dbReference type="ARBA" id="ARBA00023012"/>
    </source>
</evidence>
<dbReference type="Gene3D" id="6.10.340.10">
    <property type="match status" value="1"/>
</dbReference>
<dbReference type="GO" id="GO:0005886">
    <property type="term" value="C:plasma membrane"/>
    <property type="evidence" value="ECO:0007669"/>
    <property type="project" value="UniProtKB-SubCell"/>
</dbReference>
<evidence type="ECO:0000256" key="10">
    <source>
        <dbReference type="ARBA" id="ARBA00023136"/>
    </source>
</evidence>
<feature type="transmembrane region" description="Helical" evidence="11">
    <location>
        <begin position="165"/>
        <end position="191"/>
    </location>
</feature>
<dbReference type="InterPro" id="IPR003661">
    <property type="entry name" value="HisK_dim/P_dom"/>
</dbReference>
<dbReference type="Pfam" id="PF00512">
    <property type="entry name" value="HisKA"/>
    <property type="match status" value="1"/>
</dbReference>
<feature type="transmembrane region" description="Helical" evidence="11">
    <location>
        <begin position="12"/>
        <end position="32"/>
    </location>
</feature>
<dbReference type="SMART" id="SM00304">
    <property type="entry name" value="HAMP"/>
    <property type="match status" value="1"/>
</dbReference>
<feature type="domain" description="Histidine kinase" evidence="12">
    <location>
        <begin position="248"/>
        <end position="454"/>
    </location>
</feature>
<evidence type="ECO:0000259" key="12">
    <source>
        <dbReference type="PROSITE" id="PS50109"/>
    </source>
</evidence>
<accession>A0AA45L4M9</accession>
<evidence type="ECO:0000256" key="5">
    <source>
        <dbReference type="ARBA" id="ARBA00022679"/>
    </source>
</evidence>
<dbReference type="InterPro" id="IPR004358">
    <property type="entry name" value="Sig_transdc_His_kin-like_C"/>
</dbReference>
<evidence type="ECO:0000259" key="13">
    <source>
        <dbReference type="PROSITE" id="PS50885"/>
    </source>
</evidence>
<evidence type="ECO:0000256" key="4">
    <source>
        <dbReference type="ARBA" id="ARBA00022553"/>
    </source>
</evidence>
<sequence>MRGRLRRRVTAVAVIAISAPLLAIAVMVSVSLRNDAMRPENAPVQGIVLCTWVVPVRPEEHAASMQERSVGRCSMRSSVQTTYLKIGNLTGAKFPAEDLMVEAHAHRTAYHCTPELSLWPLTDPAATRGQCVGDDMGLGVPGPLSLAEESDEFAGAQRDLNRSVLLMFGGALALITALGLAVWLATGRVLLPVEAIRRELADITEHDLVRRVPVPRGRDELGELAATVNSALDRLERAVEENRRFAADASHELRGPIAALRAELEIARSHPDHADWPEVVAGALADTDRIQALATDLLLLTRLDHTLAAPTSIDLAALVREEVTRHRSGHELVVDLPDAPVQVLGSRPLLGRLLGNLLDNAERHAESAITVRLSTTDDSVVLEVADDGQGIPEADRERVFDRFTRLDEARARDTGGTGLGLAIARRIAAVHRGTLVVGASARGALLIAALPRADRL</sequence>
<dbReference type="CDD" id="cd00082">
    <property type="entry name" value="HisKA"/>
    <property type="match status" value="1"/>
</dbReference>
<evidence type="ECO:0000256" key="3">
    <source>
        <dbReference type="ARBA" id="ARBA00012438"/>
    </source>
</evidence>
<dbReference type="Proteomes" id="UP000677152">
    <property type="component" value="Chromosome"/>
</dbReference>
<name>A0AA45L4M9_9PSEU</name>
<evidence type="ECO:0000256" key="1">
    <source>
        <dbReference type="ARBA" id="ARBA00000085"/>
    </source>
</evidence>
<proteinExistence type="predicted"/>
<reference evidence="14" key="1">
    <citation type="submission" date="2021-04" db="EMBL/GenBank/DDBJ databases">
        <title>Genomic sequence of Actinosynnema pretiosum subsp. pretiosum ATCC 31280 (C-14919).</title>
        <authorList>
            <person name="Bai L."/>
            <person name="Wang X."/>
            <person name="Xiao Y."/>
        </authorList>
    </citation>
    <scope>NUCLEOTIDE SEQUENCE</scope>
    <source>
        <strain evidence="14">ATCC 31280</strain>
    </source>
</reference>
<evidence type="ECO:0000313" key="14">
    <source>
        <dbReference type="EMBL" id="QUF03247.1"/>
    </source>
</evidence>
<evidence type="ECO:0000256" key="7">
    <source>
        <dbReference type="ARBA" id="ARBA00022777"/>
    </source>
</evidence>
<dbReference type="CDD" id="cd00075">
    <property type="entry name" value="HATPase"/>
    <property type="match status" value="1"/>
</dbReference>
<dbReference type="InterPro" id="IPR036890">
    <property type="entry name" value="HATPase_C_sf"/>
</dbReference>
<dbReference type="InterPro" id="IPR050428">
    <property type="entry name" value="TCS_sensor_his_kinase"/>
</dbReference>
<dbReference type="CDD" id="cd06225">
    <property type="entry name" value="HAMP"/>
    <property type="match status" value="1"/>
</dbReference>
<dbReference type="InterPro" id="IPR003660">
    <property type="entry name" value="HAMP_dom"/>
</dbReference>
<dbReference type="EC" id="2.7.13.3" evidence="3"/>
<keyword evidence="4" id="KW-0597">Phosphoprotein</keyword>
<dbReference type="SMART" id="SM00387">
    <property type="entry name" value="HATPase_c"/>
    <property type="match status" value="1"/>
</dbReference>
<keyword evidence="8 11" id="KW-1133">Transmembrane helix</keyword>
<dbReference type="PANTHER" id="PTHR45436:SF5">
    <property type="entry name" value="SENSOR HISTIDINE KINASE TRCS"/>
    <property type="match status" value="1"/>
</dbReference>
<evidence type="ECO:0000256" key="2">
    <source>
        <dbReference type="ARBA" id="ARBA00004236"/>
    </source>
</evidence>
<keyword evidence="10 11" id="KW-0472">Membrane</keyword>
<dbReference type="PROSITE" id="PS50885">
    <property type="entry name" value="HAMP"/>
    <property type="match status" value="1"/>
</dbReference>
<evidence type="ECO:0000313" key="15">
    <source>
        <dbReference type="Proteomes" id="UP000677152"/>
    </source>
</evidence>
<dbReference type="EMBL" id="CP073249">
    <property type="protein sequence ID" value="QUF03247.1"/>
    <property type="molecule type" value="Genomic_DNA"/>
</dbReference>
<dbReference type="Pfam" id="PF00672">
    <property type="entry name" value="HAMP"/>
    <property type="match status" value="1"/>
</dbReference>
<dbReference type="InterPro" id="IPR005467">
    <property type="entry name" value="His_kinase_dom"/>
</dbReference>
<dbReference type="PRINTS" id="PR00344">
    <property type="entry name" value="BCTRLSENSOR"/>
</dbReference>
<organism evidence="14 15">
    <name type="scientific">Actinosynnema pretiosum subsp. pretiosum</name>
    <dbReference type="NCBI Taxonomy" id="103721"/>
    <lineage>
        <taxon>Bacteria</taxon>
        <taxon>Bacillati</taxon>
        <taxon>Actinomycetota</taxon>
        <taxon>Actinomycetes</taxon>
        <taxon>Pseudonocardiales</taxon>
        <taxon>Pseudonocardiaceae</taxon>
        <taxon>Actinosynnema</taxon>
    </lineage>
</organism>
<dbReference type="SUPFAM" id="SSF47384">
    <property type="entry name" value="Homodimeric domain of signal transducing histidine kinase"/>
    <property type="match status" value="1"/>
</dbReference>
<gene>
    <name evidence="14" type="ORF">KCV87_28105</name>
</gene>
<dbReference type="SUPFAM" id="SSF55874">
    <property type="entry name" value="ATPase domain of HSP90 chaperone/DNA topoisomerase II/histidine kinase"/>
    <property type="match status" value="1"/>
</dbReference>
<comment type="subcellular location">
    <subcellularLocation>
        <location evidence="2">Cell membrane</location>
    </subcellularLocation>
</comment>
<dbReference type="SMART" id="SM00388">
    <property type="entry name" value="HisKA"/>
    <property type="match status" value="1"/>
</dbReference>
<dbReference type="InterPro" id="IPR003594">
    <property type="entry name" value="HATPase_dom"/>
</dbReference>
<protein>
    <recommendedName>
        <fullName evidence="3">histidine kinase</fullName>
        <ecNumber evidence="3">2.7.13.3</ecNumber>
    </recommendedName>
</protein>
<keyword evidence="6 11" id="KW-0812">Transmembrane</keyword>
<evidence type="ECO:0000256" key="8">
    <source>
        <dbReference type="ARBA" id="ARBA00022989"/>
    </source>
</evidence>
<comment type="catalytic activity">
    <reaction evidence="1">
        <text>ATP + protein L-histidine = ADP + protein N-phospho-L-histidine.</text>
        <dbReference type="EC" id="2.7.13.3"/>
    </reaction>
</comment>
<dbReference type="SUPFAM" id="SSF158472">
    <property type="entry name" value="HAMP domain-like"/>
    <property type="match status" value="1"/>
</dbReference>
<evidence type="ECO:0000256" key="6">
    <source>
        <dbReference type="ARBA" id="ARBA00022692"/>
    </source>
</evidence>